<dbReference type="GO" id="GO:0015280">
    <property type="term" value="F:ligand-gated sodium channel activity"/>
    <property type="evidence" value="ECO:0007669"/>
    <property type="project" value="TreeGrafter"/>
</dbReference>
<evidence type="ECO:0000256" key="3">
    <source>
        <dbReference type="ARBA" id="ARBA00022448"/>
    </source>
</evidence>
<dbReference type="Pfam" id="PF00858">
    <property type="entry name" value="ASC"/>
    <property type="match status" value="1"/>
</dbReference>
<feature type="transmembrane region" description="Helical" evidence="14">
    <location>
        <begin position="74"/>
        <end position="95"/>
    </location>
</feature>
<keyword evidence="7" id="KW-0915">Sodium</keyword>
<evidence type="ECO:0000256" key="8">
    <source>
        <dbReference type="ARBA" id="ARBA00023065"/>
    </source>
</evidence>
<evidence type="ECO:0000256" key="14">
    <source>
        <dbReference type="SAM" id="Phobius"/>
    </source>
</evidence>
<dbReference type="PANTHER" id="PTHR11690:SF244">
    <property type="entry name" value="DEGENERIN LIKE"/>
    <property type="match status" value="1"/>
</dbReference>
<keyword evidence="3 13" id="KW-0813">Transport</keyword>
<keyword evidence="5 13" id="KW-0812">Transmembrane</keyword>
<evidence type="ECO:0000256" key="11">
    <source>
        <dbReference type="ARBA" id="ARBA00023201"/>
    </source>
</evidence>
<sequence>MNGNLQHKNGEGFSETQVVKRGIPKASPDPSLNDDTVSQKIPKWCDDGFELFKEHSTFHGVKDLSKANLPSTKCLWILILCVSIFFSIQGCYMIISEYLQRPVVVSYFVAEAHQNLALPDIIICPFNRFNRTYLDNLNITGDLAQYLELAFPGPAMFKFQEPIQQRVQSDVDKHDAIIAEIIKNMGNMSFSSFMKEASINCEAFFQNTEICKTATELMTSAGKCFRLPGGEQISDGFGYGLKLMITLPKHLYNPGANQMLNDGIVVKLAEPGHGVDHDLTFISSGVHAIMPLSATQYEFMNDPPRYSCLDDSAKNYSRLWCFEYCLTQHAEDICNCSLIAAANPRKPAICTTKQVIKCFYPSMFSDAKEAITAFQHCKSVCKAPCKYWKYSKTVSTANLSPEQAKAFTNDSEAVQELQNMIILEVFYTSLDYTVIKHMLAMTPSSFIAQLGGQFSLWIGGSVVSVIQFFIYICGGSYAHFYRTYIRRPTMQNKKYKNNLRLSNTYSDSDDKLSANNETRI</sequence>
<keyword evidence="9 14" id="KW-0472">Membrane</keyword>
<dbReference type="WBParaSite" id="PSU_v2.g3934.t1">
    <property type="protein sequence ID" value="PSU_v2.g3934.t1"/>
    <property type="gene ID" value="PSU_v2.g3934"/>
</dbReference>
<keyword evidence="11 13" id="KW-0739">Sodium transport</keyword>
<evidence type="ECO:0000256" key="12">
    <source>
        <dbReference type="ARBA" id="ARBA00023303"/>
    </source>
</evidence>
<feature type="transmembrane region" description="Helical" evidence="14">
    <location>
        <begin position="454"/>
        <end position="480"/>
    </location>
</feature>
<evidence type="ECO:0000256" key="6">
    <source>
        <dbReference type="ARBA" id="ARBA00022989"/>
    </source>
</evidence>
<keyword evidence="8 13" id="KW-0406">Ion transport</keyword>
<dbReference type="AlphaFoldDB" id="A0A914YUW2"/>
<keyword evidence="15" id="KW-1185">Reference proteome</keyword>
<evidence type="ECO:0000256" key="5">
    <source>
        <dbReference type="ARBA" id="ARBA00022692"/>
    </source>
</evidence>
<organism evidence="15 16">
    <name type="scientific">Panagrolaimus superbus</name>
    <dbReference type="NCBI Taxonomy" id="310955"/>
    <lineage>
        <taxon>Eukaryota</taxon>
        <taxon>Metazoa</taxon>
        <taxon>Ecdysozoa</taxon>
        <taxon>Nematoda</taxon>
        <taxon>Chromadorea</taxon>
        <taxon>Rhabditida</taxon>
        <taxon>Tylenchina</taxon>
        <taxon>Panagrolaimomorpha</taxon>
        <taxon>Panagrolaimoidea</taxon>
        <taxon>Panagrolaimidae</taxon>
        <taxon>Panagrolaimus</taxon>
    </lineage>
</organism>
<keyword evidence="6 14" id="KW-1133">Transmembrane helix</keyword>
<keyword evidence="10" id="KW-0325">Glycoprotein</keyword>
<reference evidence="16" key="1">
    <citation type="submission" date="2022-11" db="UniProtKB">
        <authorList>
            <consortium name="WormBaseParasite"/>
        </authorList>
    </citation>
    <scope>IDENTIFICATION</scope>
</reference>
<evidence type="ECO:0000256" key="1">
    <source>
        <dbReference type="ARBA" id="ARBA00004141"/>
    </source>
</evidence>
<proteinExistence type="inferred from homology"/>
<evidence type="ECO:0000256" key="9">
    <source>
        <dbReference type="ARBA" id="ARBA00023136"/>
    </source>
</evidence>
<evidence type="ECO:0000313" key="16">
    <source>
        <dbReference type="WBParaSite" id="PSU_v2.g3934.t1"/>
    </source>
</evidence>
<dbReference type="InterPro" id="IPR001873">
    <property type="entry name" value="ENaC"/>
</dbReference>
<comment type="similarity">
    <text evidence="2 13">Belongs to the amiloride-sensitive sodium channel (TC 1.A.6) family.</text>
</comment>
<keyword evidence="4 13" id="KW-0894">Sodium channel</keyword>
<evidence type="ECO:0000256" key="7">
    <source>
        <dbReference type="ARBA" id="ARBA00023053"/>
    </source>
</evidence>
<dbReference type="PRINTS" id="PR01078">
    <property type="entry name" value="AMINACHANNEL"/>
</dbReference>
<dbReference type="GO" id="GO:0005886">
    <property type="term" value="C:plasma membrane"/>
    <property type="evidence" value="ECO:0007669"/>
    <property type="project" value="TreeGrafter"/>
</dbReference>
<evidence type="ECO:0000256" key="10">
    <source>
        <dbReference type="ARBA" id="ARBA00023180"/>
    </source>
</evidence>
<keyword evidence="12 13" id="KW-0407">Ion channel</keyword>
<accession>A0A914YUW2</accession>
<dbReference type="Proteomes" id="UP000887577">
    <property type="component" value="Unplaced"/>
</dbReference>
<evidence type="ECO:0000256" key="13">
    <source>
        <dbReference type="RuleBase" id="RU000679"/>
    </source>
</evidence>
<evidence type="ECO:0000256" key="4">
    <source>
        <dbReference type="ARBA" id="ARBA00022461"/>
    </source>
</evidence>
<name>A0A914YUW2_9BILA</name>
<comment type="subcellular location">
    <subcellularLocation>
        <location evidence="1">Membrane</location>
        <topology evidence="1">Multi-pass membrane protein</topology>
    </subcellularLocation>
</comment>
<dbReference type="Gene3D" id="1.10.287.770">
    <property type="entry name" value="YojJ-like"/>
    <property type="match status" value="1"/>
</dbReference>
<evidence type="ECO:0000256" key="2">
    <source>
        <dbReference type="ARBA" id="ARBA00007193"/>
    </source>
</evidence>
<protein>
    <submittedName>
        <fullName evidence="16">Uncharacterized protein</fullName>
    </submittedName>
</protein>
<dbReference type="PANTHER" id="PTHR11690">
    <property type="entry name" value="AMILORIDE-SENSITIVE SODIUM CHANNEL-RELATED"/>
    <property type="match status" value="1"/>
</dbReference>
<evidence type="ECO:0000313" key="15">
    <source>
        <dbReference type="Proteomes" id="UP000887577"/>
    </source>
</evidence>